<sequence>MARRPIQARSNPWIQRLSKQLAQTGITPNAISVASVAFAALGAASLLWLPAGGNMLGCILGIQLRLLCNVIDGMVAIEGGKKTPTGALYNEVPDRIADSILIVALGYAVGHDWLGWLGALAAALTAYVRVLGGSLGLAQSFRGPMAKQHRMALMTAACAIALLEAPLNHTQYALLTACAVITTGSLITCLTRLNGIATALKQQ</sequence>
<keyword evidence="3" id="KW-1185">Reference proteome</keyword>
<reference evidence="2 3" key="1">
    <citation type="journal article" date="2015" name="Antonie Van Leeuwenhoek">
        <title>Lampropedia puyangensis sp. nov., isolated from symptomatic bark of Populus ? euramericana canker and emended description of Lampropedia hyalina (Ehrenberg 1832) Lee et al. 2004.</title>
        <authorList>
            <person name="Li Y."/>
            <person name="Wang T."/>
            <person name="Piao C.G."/>
            <person name="Wang L.F."/>
            <person name="Tian G.Z."/>
            <person name="Zhu T.H."/>
            <person name="Guo M.W."/>
        </authorList>
    </citation>
    <scope>NUCLEOTIDE SEQUENCE [LARGE SCALE GENOMIC DNA]</scope>
    <source>
        <strain evidence="2 3">2-bin</strain>
    </source>
</reference>
<dbReference type="Proteomes" id="UP000308917">
    <property type="component" value="Unassembled WGS sequence"/>
</dbReference>
<dbReference type="AlphaFoldDB" id="A0A4S8FD83"/>
<organism evidence="2 3">
    <name type="scientific">Lampropedia puyangensis</name>
    <dbReference type="NCBI Taxonomy" id="1330072"/>
    <lineage>
        <taxon>Bacteria</taxon>
        <taxon>Pseudomonadati</taxon>
        <taxon>Pseudomonadota</taxon>
        <taxon>Betaproteobacteria</taxon>
        <taxon>Burkholderiales</taxon>
        <taxon>Comamonadaceae</taxon>
        <taxon>Lampropedia</taxon>
    </lineage>
</organism>
<feature type="transmembrane region" description="Helical" evidence="1">
    <location>
        <begin position="173"/>
        <end position="193"/>
    </location>
</feature>
<evidence type="ECO:0000313" key="2">
    <source>
        <dbReference type="EMBL" id="THU05558.1"/>
    </source>
</evidence>
<keyword evidence="1" id="KW-1133">Transmembrane helix</keyword>
<dbReference type="OrthoDB" id="1034332at2"/>
<feature type="transmembrane region" description="Helical" evidence="1">
    <location>
        <begin position="150"/>
        <end position="167"/>
    </location>
</feature>
<keyword evidence="1" id="KW-0812">Transmembrane</keyword>
<feature type="transmembrane region" description="Helical" evidence="1">
    <location>
        <begin position="113"/>
        <end position="138"/>
    </location>
</feature>
<keyword evidence="1" id="KW-0472">Membrane</keyword>
<dbReference type="GO" id="GO:0016740">
    <property type="term" value="F:transferase activity"/>
    <property type="evidence" value="ECO:0007669"/>
    <property type="project" value="UniProtKB-KW"/>
</dbReference>
<dbReference type="InterPro" id="IPR043130">
    <property type="entry name" value="CDP-OH_PTrfase_TM_dom"/>
</dbReference>
<gene>
    <name evidence="2" type="ORF">E9531_02875</name>
</gene>
<protein>
    <submittedName>
        <fullName evidence="2">CDP-alcohol phosphatidyltransferase family protein</fullName>
    </submittedName>
</protein>
<keyword evidence="2" id="KW-0808">Transferase</keyword>
<accession>A0A4S8FD83</accession>
<proteinExistence type="predicted"/>
<feature type="transmembrane region" description="Helical" evidence="1">
    <location>
        <begin position="21"/>
        <end position="47"/>
    </location>
</feature>
<evidence type="ECO:0000313" key="3">
    <source>
        <dbReference type="Proteomes" id="UP000308917"/>
    </source>
</evidence>
<name>A0A4S8FD83_9BURK</name>
<dbReference type="Gene3D" id="1.20.120.1760">
    <property type="match status" value="1"/>
</dbReference>
<comment type="caution">
    <text evidence="2">The sequence shown here is derived from an EMBL/GenBank/DDBJ whole genome shotgun (WGS) entry which is preliminary data.</text>
</comment>
<dbReference type="EMBL" id="STFG01000001">
    <property type="protein sequence ID" value="THU05558.1"/>
    <property type="molecule type" value="Genomic_DNA"/>
</dbReference>
<evidence type="ECO:0000256" key="1">
    <source>
        <dbReference type="SAM" id="Phobius"/>
    </source>
</evidence>